<reference evidence="3" key="1">
    <citation type="journal article" date="2019" name="Int. J. Syst. Evol. Microbiol.">
        <title>The Global Catalogue of Microorganisms (GCM) 10K type strain sequencing project: providing services to taxonomists for standard genome sequencing and annotation.</title>
        <authorList>
            <consortium name="The Broad Institute Genomics Platform"/>
            <consortium name="The Broad Institute Genome Sequencing Center for Infectious Disease"/>
            <person name="Wu L."/>
            <person name="Ma J."/>
        </authorList>
    </citation>
    <scope>NUCLEOTIDE SEQUENCE [LARGE SCALE GENOMIC DNA]</scope>
    <source>
        <strain evidence="3">JCM 4816</strain>
    </source>
</reference>
<proteinExistence type="predicted"/>
<evidence type="ECO:0000313" key="2">
    <source>
        <dbReference type="EMBL" id="GAA3500842.1"/>
    </source>
</evidence>
<dbReference type="RefSeq" id="WP_086699838.1">
    <property type="nucleotide sequence ID" value="NZ_BAAAXF010000057.1"/>
</dbReference>
<feature type="chain" id="PRO_5046375041" description="Excalibur calcium-binding domain-containing protein" evidence="1">
    <location>
        <begin position="27"/>
        <end position="71"/>
    </location>
</feature>
<organism evidence="2 3">
    <name type="scientific">Streptomyces prasinosporus</name>
    <dbReference type="NCBI Taxonomy" id="68256"/>
    <lineage>
        <taxon>Bacteria</taxon>
        <taxon>Bacillati</taxon>
        <taxon>Actinomycetota</taxon>
        <taxon>Actinomycetes</taxon>
        <taxon>Kitasatosporales</taxon>
        <taxon>Streptomycetaceae</taxon>
        <taxon>Streptomyces</taxon>
        <taxon>Streptomyces albogriseolus group</taxon>
    </lineage>
</organism>
<dbReference type="Proteomes" id="UP001501455">
    <property type="component" value="Unassembled WGS sequence"/>
</dbReference>
<keyword evidence="3" id="KW-1185">Reference proteome</keyword>
<keyword evidence="1" id="KW-0732">Signal</keyword>
<gene>
    <name evidence="2" type="ORF">GCM10019016_079490</name>
</gene>
<evidence type="ECO:0008006" key="4">
    <source>
        <dbReference type="Google" id="ProtNLM"/>
    </source>
</evidence>
<name>A0ABP6TZK8_9ACTN</name>
<feature type="signal peptide" evidence="1">
    <location>
        <begin position="1"/>
        <end position="26"/>
    </location>
</feature>
<protein>
    <recommendedName>
        <fullName evidence="4">Excalibur calcium-binding domain-containing protein</fullName>
    </recommendedName>
</protein>
<dbReference type="EMBL" id="BAAAXF010000057">
    <property type="protein sequence ID" value="GAA3500842.1"/>
    <property type="molecule type" value="Genomic_DNA"/>
</dbReference>
<sequence>MRVIARIGVGLAALAAVALAPATARADAPADSGSGFGQHVRQCAQTMGFSGTHNPGMHQGYAGWDGMPCAD</sequence>
<accession>A0ABP6TZK8</accession>
<evidence type="ECO:0000256" key="1">
    <source>
        <dbReference type="SAM" id="SignalP"/>
    </source>
</evidence>
<comment type="caution">
    <text evidence="2">The sequence shown here is derived from an EMBL/GenBank/DDBJ whole genome shotgun (WGS) entry which is preliminary data.</text>
</comment>
<evidence type="ECO:0000313" key="3">
    <source>
        <dbReference type="Proteomes" id="UP001501455"/>
    </source>
</evidence>